<evidence type="ECO:0000313" key="1">
    <source>
        <dbReference type="EMBL" id="KAF7315970.1"/>
    </source>
</evidence>
<accession>A0A8H6THS8</accession>
<sequence length="379" mass="42149">MTIPIRRARDGERPATGAQAHPWRCRWFELDYNLGNLTGGQWILFEDSEFFIAEELGMTLQRFRCSPSCPIEDCITDTWKEPPQSVLRGWELLDNGLLGDTFTHCIGMAFSTGTQVVADIVPAGTSKGGYLVNYDETYAQIRVSVEGRSIPRQEKRLVQMLMTPARAGDIVNAPRTSIRRHVLAHDCRPNIGDVVEMEAGEVGDVEKVEDNNRNPLVSVRQTTNKELLVVGISKVRRYFCVGNLVRVVGGAYCNKSGIVRQKIHFNEAKKDGGALELQLIDEDARQELVLVLCTDVVMLPMEATKKRNDSSGDGKEERAIVIGPDIRGGFSSVGQPGLILPRNSKGNIVALFLDHQSGCQLSHLRYFPESSLCRLHQTL</sequence>
<protein>
    <submittedName>
        <fullName evidence="1">Uncharacterized protein</fullName>
    </submittedName>
</protein>
<reference evidence="1" key="1">
    <citation type="submission" date="2020-05" db="EMBL/GenBank/DDBJ databases">
        <title>Mycena genomes resolve the evolution of fungal bioluminescence.</title>
        <authorList>
            <person name="Tsai I.J."/>
        </authorList>
    </citation>
    <scope>NUCLEOTIDE SEQUENCE</scope>
    <source>
        <strain evidence="1">171206Taipei</strain>
    </source>
</reference>
<dbReference type="RefSeq" id="XP_037225993.1">
    <property type="nucleotide sequence ID" value="XM_037358083.1"/>
</dbReference>
<name>A0A8H6THS8_9AGAR</name>
<gene>
    <name evidence="1" type="ORF">MIND_00113800</name>
</gene>
<dbReference type="EMBL" id="JACAZF010000001">
    <property type="protein sequence ID" value="KAF7315970.1"/>
    <property type="molecule type" value="Genomic_DNA"/>
</dbReference>
<organism evidence="1 2">
    <name type="scientific">Mycena indigotica</name>
    <dbReference type="NCBI Taxonomy" id="2126181"/>
    <lineage>
        <taxon>Eukaryota</taxon>
        <taxon>Fungi</taxon>
        <taxon>Dikarya</taxon>
        <taxon>Basidiomycota</taxon>
        <taxon>Agaricomycotina</taxon>
        <taxon>Agaricomycetes</taxon>
        <taxon>Agaricomycetidae</taxon>
        <taxon>Agaricales</taxon>
        <taxon>Marasmiineae</taxon>
        <taxon>Mycenaceae</taxon>
        <taxon>Mycena</taxon>
    </lineage>
</organism>
<keyword evidence="2" id="KW-1185">Reference proteome</keyword>
<dbReference type="Proteomes" id="UP000636479">
    <property type="component" value="Unassembled WGS sequence"/>
</dbReference>
<proteinExistence type="predicted"/>
<dbReference type="GeneID" id="59340599"/>
<dbReference type="AlphaFoldDB" id="A0A8H6THS8"/>
<comment type="caution">
    <text evidence="1">The sequence shown here is derived from an EMBL/GenBank/DDBJ whole genome shotgun (WGS) entry which is preliminary data.</text>
</comment>
<evidence type="ECO:0000313" key="2">
    <source>
        <dbReference type="Proteomes" id="UP000636479"/>
    </source>
</evidence>